<accession>A0A7Z1A3N2</accession>
<dbReference type="EMBL" id="LXHE01000017">
    <property type="protein sequence ID" value="OAU99985.1"/>
    <property type="molecule type" value="Genomic_DNA"/>
</dbReference>
<sequence>MMSILANFLWDKMGESVIFCSFKKYVILSMPIDYLTPKNM</sequence>
<evidence type="ECO:0000313" key="1">
    <source>
        <dbReference type="EMBL" id="OAU99985.1"/>
    </source>
</evidence>
<dbReference type="AlphaFoldDB" id="A0A7Z1A3N2"/>
<organism evidence="1 2">
    <name type="scientific">Moraxella catarrhalis</name>
    <name type="common">Branhamella catarrhalis</name>
    <dbReference type="NCBI Taxonomy" id="480"/>
    <lineage>
        <taxon>Bacteria</taxon>
        <taxon>Pseudomonadati</taxon>
        <taxon>Pseudomonadota</taxon>
        <taxon>Gammaproteobacteria</taxon>
        <taxon>Moraxellales</taxon>
        <taxon>Moraxellaceae</taxon>
        <taxon>Moraxella</taxon>
    </lineage>
</organism>
<evidence type="ECO:0000313" key="2">
    <source>
        <dbReference type="Proteomes" id="UP000078446"/>
    </source>
</evidence>
<gene>
    <name evidence="1" type="ORF">AO382_1780</name>
</gene>
<comment type="caution">
    <text evidence="1">The sequence shown here is derived from an EMBL/GenBank/DDBJ whole genome shotgun (WGS) entry which is preliminary data.</text>
</comment>
<protein>
    <submittedName>
        <fullName evidence="1">Uncharacterized protein</fullName>
    </submittedName>
</protein>
<reference evidence="1 2" key="1">
    <citation type="journal article" date="2016" name="Genome Biol. Evol.">
        <title>Comparative Genomic Analyses of the Moraxella catarrhalis Serosensitive and Seroresistant Lineages Demonstrate Their Independent Evolution.</title>
        <authorList>
            <person name="Earl J.P."/>
            <person name="de Vries S.P."/>
            <person name="Ahmed A."/>
            <person name="Powell E."/>
            <person name="Schultz M.P."/>
            <person name="Hermans P.W."/>
            <person name="Hill D.J."/>
            <person name="Zhou Z."/>
            <person name="Constantinidou C.I."/>
            <person name="Hu F.Z."/>
            <person name="Bootsma H.J."/>
            <person name="Ehrlich G.D."/>
        </authorList>
    </citation>
    <scope>NUCLEOTIDE SEQUENCE [LARGE SCALE GENOMIC DNA]</scope>
    <source>
        <strain evidence="1 2">Z7574</strain>
    </source>
</reference>
<name>A0A7Z1A3N2_MORCA</name>
<proteinExistence type="predicted"/>
<dbReference type="Proteomes" id="UP000078446">
    <property type="component" value="Unassembled WGS sequence"/>
</dbReference>